<dbReference type="STRING" id="692418.SAMN04488029_3076"/>
<name>A0A1W2GJZ5_REIFA</name>
<dbReference type="PANTHER" id="PTHR31901:SF9">
    <property type="entry name" value="GH3 DOMAIN-CONTAINING PROTEIN"/>
    <property type="match status" value="1"/>
</dbReference>
<evidence type="ECO:0000259" key="1">
    <source>
        <dbReference type="Pfam" id="PF23571"/>
    </source>
</evidence>
<feature type="domain" description="GH3 C-terminal" evidence="2">
    <location>
        <begin position="375"/>
        <end position="488"/>
    </location>
</feature>
<dbReference type="AlphaFoldDB" id="A0A1W2GJZ5"/>
<proteinExistence type="predicted"/>
<dbReference type="SUPFAM" id="SSF56801">
    <property type="entry name" value="Acetyl-CoA synthetase-like"/>
    <property type="match status" value="1"/>
</dbReference>
<dbReference type="InterPro" id="IPR004993">
    <property type="entry name" value="GH3"/>
</dbReference>
<protein>
    <submittedName>
        <fullName evidence="3">GH3 auxin-responsive promoter</fullName>
    </submittedName>
</protein>
<accession>A0A1W2GJZ5</accession>
<organism evidence="3 4">
    <name type="scientific">Reichenbachiella faecimaris</name>
    <dbReference type="NCBI Taxonomy" id="692418"/>
    <lineage>
        <taxon>Bacteria</taxon>
        <taxon>Pseudomonadati</taxon>
        <taxon>Bacteroidota</taxon>
        <taxon>Cytophagia</taxon>
        <taxon>Cytophagales</taxon>
        <taxon>Reichenbachiellaceae</taxon>
        <taxon>Reichenbachiella</taxon>
    </lineage>
</organism>
<dbReference type="Pfam" id="PF23571">
    <property type="entry name" value="GH3_M"/>
    <property type="match status" value="1"/>
</dbReference>
<feature type="domain" description="GH3 middle" evidence="1">
    <location>
        <begin position="291"/>
        <end position="358"/>
    </location>
</feature>
<dbReference type="EMBL" id="FWYF01000003">
    <property type="protein sequence ID" value="SMD36802.1"/>
    <property type="molecule type" value="Genomic_DNA"/>
</dbReference>
<reference evidence="3 4" key="1">
    <citation type="submission" date="2017-04" db="EMBL/GenBank/DDBJ databases">
        <authorList>
            <person name="Afonso C.L."/>
            <person name="Miller P.J."/>
            <person name="Scott M.A."/>
            <person name="Spackman E."/>
            <person name="Goraichik I."/>
            <person name="Dimitrov K.M."/>
            <person name="Suarez D.L."/>
            <person name="Swayne D.E."/>
        </authorList>
    </citation>
    <scope>NUCLEOTIDE SEQUENCE [LARGE SCALE GENOMIC DNA]</scope>
    <source>
        <strain evidence="3 4">DSM 26133</strain>
    </source>
</reference>
<dbReference type="Proteomes" id="UP000192472">
    <property type="component" value="Unassembled WGS sequence"/>
</dbReference>
<dbReference type="Pfam" id="PF03321">
    <property type="entry name" value="GH3"/>
    <property type="match status" value="1"/>
</dbReference>
<dbReference type="OrthoDB" id="5678283at2"/>
<evidence type="ECO:0000313" key="4">
    <source>
        <dbReference type="Proteomes" id="UP000192472"/>
    </source>
</evidence>
<dbReference type="InterPro" id="IPR055378">
    <property type="entry name" value="GH3_C"/>
</dbReference>
<gene>
    <name evidence="3" type="ORF">SAMN04488029_3076</name>
</gene>
<keyword evidence="4" id="KW-1185">Reference proteome</keyword>
<evidence type="ECO:0000313" key="3">
    <source>
        <dbReference type="EMBL" id="SMD36802.1"/>
    </source>
</evidence>
<dbReference type="GO" id="GO:0016881">
    <property type="term" value="F:acid-amino acid ligase activity"/>
    <property type="evidence" value="ECO:0007669"/>
    <property type="project" value="TreeGrafter"/>
</dbReference>
<dbReference type="GO" id="GO:0005737">
    <property type="term" value="C:cytoplasm"/>
    <property type="evidence" value="ECO:0007669"/>
    <property type="project" value="TreeGrafter"/>
</dbReference>
<dbReference type="Pfam" id="PF23572">
    <property type="entry name" value="GH3_C"/>
    <property type="match status" value="1"/>
</dbReference>
<dbReference type="RefSeq" id="WP_084373716.1">
    <property type="nucleotide sequence ID" value="NZ_FWYF01000003.1"/>
</dbReference>
<evidence type="ECO:0000259" key="2">
    <source>
        <dbReference type="Pfam" id="PF23572"/>
    </source>
</evidence>
<sequence length="498" mass="56051">MGIRSVLSKPYAKYIINQQRKWASNPKEAQNKILAEITKKAANTSFGKDHKFKDVGSYQEFKEAVPIGDYEVLRAYVDRIKTGEPDVLWPGLPAYFAKTSGTTSGTKYIPITKDSIPNHINSAKNALLNYVHNSGNSKFLDGNLIFLSGSPIMTKTSGIHTGRLSGIVNHHVPGYLRSNQMPSYETNCIEDWEQKVDQIVEETYQKNMTLISGIPPWVQMYFDRLTAKTGKAIKDLFPDFSLFVYGGVNFEPYKAKLFESIGQTIDSVETYPASEGFIAYQDTMDQEGLLLLLDSGIFFEFIPAEEYFDENPTRLSISEVKTGVNYALIINSNAGLWGYSIGDTIAFVSTAPYRVVVTGRIKHFISAFGEHVIGQEVEKAIHAAVQEQSQTEIIEFTVAPQVTPDSGLPKHQWFVEFGHQPEDVERFANTIDVKLRQLNSYYDDLITGNILERLEIIPLKKNAFIDYMKSQGKLGGQNKVPRLSNDRKIADQLIMHRL</sequence>
<dbReference type="PANTHER" id="PTHR31901">
    <property type="entry name" value="GH3 DOMAIN-CONTAINING PROTEIN"/>
    <property type="match status" value="1"/>
</dbReference>
<dbReference type="InterPro" id="IPR055377">
    <property type="entry name" value="GH3_M"/>
</dbReference>